<reference evidence="1" key="2">
    <citation type="journal article" date="2015" name="Fish Shellfish Immunol.">
        <title>Early steps in the European eel (Anguilla anguilla)-Vibrio vulnificus interaction in the gills: Role of the RtxA13 toxin.</title>
        <authorList>
            <person name="Callol A."/>
            <person name="Pajuelo D."/>
            <person name="Ebbesson L."/>
            <person name="Teles M."/>
            <person name="MacKenzie S."/>
            <person name="Amaro C."/>
        </authorList>
    </citation>
    <scope>NUCLEOTIDE SEQUENCE</scope>
</reference>
<protein>
    <submittedName>
        <fullName evidence="1">Uncharacterized protein</fullName>
    </submittedName>
</protein>
<name>A0A0E9TJI4_ANGAN</name>
<evidence type="ECO:0000313" key="1">
    <source>
        <dbReference type="EMBL" id="JAH53731.1"/>
    </source>
</evidence>
<proteinExistence type="predicted"/>
<organism evidence="1">
    <name type="scientific">Anguilla anguilla</name>
    <name type="common">European freshwater eel</name>
    <name type="synonym">Muraena anguilla</name>
    <dbReference type="NCBI Taxonomy" id="7936"/>
    <lineage>
        <taxon>Eukaryota</taxon>
        <taxon>Metazoa</taxon>
        <taxon>Chordata</taxon>
        <taxon>Craniata</taxon>
        <taxon>Vertebrata</taxon>
        <taxon>Euteleostomi</taxon>
        <taxon>Actinopterygii</taxon>
        <taxon>Neopterygii</taxon>
        <taxon>Teleostei</taxon>
        <taxon>Anguilliformes</taxon>
        <taxon>Anguillidae</taxon>
        <taxon>Anguilla</taxon>
    </lineage>
</organism>
<dbReference type="EMBL" id="GBXM01054846">
    <property type="protein sequence ID" value="JAH53731.1"/>
    <property type="molecule type" value="Transcribed_RNA"/>
</dbReference>
<accession>A0A0E9TJI4</accession>
<reference evidence="1" key="1">
    <citation type="submission" date="2014-11" db="EMBL/GenBank/DDBJ databases">
        <authorList>
            <person name="Amaro Gonzalez C."/>
        </authorList>
    </citation>
    <scope>NUCLEOTIDE SEQUENCE</scope>
</reference>
<sequence>MPGAVCFQKQR</sequence>